<accession>A0AAV0QXU0</accession>
<evidence type="ECO:0000256" key="1">
    <source>
        <dbReference type="SAM" id="SignalP"/>
    </source>
</evidence>
<comment type="caution">
    <text evidence="2">The sequence shown here is derived from an EMBL/GenBank/DDBJ whole genome shotgun (WGS) entry which is preliminary data.</text>
</comment>
<feature type="chain" id="PRO_5043516341" evidence="1">
    <location>
        <begin position="19"/>
        <end position="33"/>
    </location>
</feature>
<dbReference type="AlphaFoldDB" id="A0AAV0QXU0"/>
<organism evidence="2 3">
    <name type="scientific">Linum tenue</name>
    <dbReference type="NCBI Taxonomy" id="586396"/>
    <lineage>
        <taxon>Eukaryota</taxon>
        <taxon>Viridiplantae</taxon>
        <taxon>Streptophyta</taxon>
        <taxon>Embryophyta</taxon>
        <taxon>Tracheophyta</taxon>
        <taxon>Spermatophyta</taxon>
        <taxon>Magnoliopsida</taxon>
        <taxon>eudicotyledons</taxon>
        <taxon>Gunneridae</taxon>
        <taxon>Pentapetalae</taxon>
        <taxon>rosids</taxon>
        <taxon>fabids</taxon>
        <taxon>Malpighiales</taxon>
        <taxon>Linaceae</taxon>
        <taxon>Linum</taxon>
    </lineage>
</organism>
<name>A0AAV0QXU0_9ROSI</name>
<keyword evidence="3" id="KW-1185">Reference proteome</keyword>
<evidence type="ECO:0000313" key="3">
    <source>
        <dbReference type="Proteomes" id="UP001154282"/>
    </source>
</evidence>
<evidence type="ECO:0000313" key="2">
    <source>
        <dbReference type="EMBL" id="CAI0549204.1"/>
    </source>
</evidence>
<protein>
    <submittedName>
        <fullName evidence="2">Uncharacterized protein</fullName>
    </submittedName>
</protein>
<sequence>MSLITNWCFIALQQGTFALSVQVISDLVPRHSL</sequence>
<reference evidence="2" key="1">
    <citation type="submission" date="2022-08" db="EMBL/GenBank/DDBJ databases">
        <authorList>
            <person name="Gutierrez-Valencia J."/>
        </authorList>
    </citation>
    <scope>NUCLEOTIDE SEQUENCE</scope>
</reference>
<proteinExistence type="predicted"/>
<keyword evidence="1" id="KW-0732">Signal</keyword>
<feature type="signal peptide" evidence="1">
    <location>
        <begin position="1"/>
        <end position="18"/>
    </location>
</feature>
<gene>
    <name evidence="2" type="ORF">LITE_LOCUS45054</name>
</gene>
<dbReference type="EMBL" id="CAMGYJ010000010">
    <property type="protein sequence ID" value="CAI0549204.1"/>
    <property type="molecule type" value="Genomic_DNA"/>
</dbReference>
<dbReference type="Proteomes" id="UP001154282">
    <property type="component" value="Unassembled WGS sequence"/>
</dbReference>